<evidence type="ECO:0000256" key="1">
    <source>
        <dbReference type="SAM" id="MobiDB-lite"/>
    </source>
</evidence>
<dbReference type="Proteomes" id="UP000828390">
    <property type="component" value="Unassembled WGS sequence"/>
</dbReference>
<evidence type="ECO:0000313" key="3">
    <source>
        <dbReference type="Proteomes" id="UP000828390"/>
    </source>
</evidence>
<comment type="caution">
    <text evidence="2">The sequence shown here is derived from an EMBL/GenBank/DDBJ whole genome shotgun (WGS) entry which is preliminary data.</text>
</comment>
<proteinExistence type="predicted"/>
<keyword evidence="3" id="KW-1185">Reference proteome</keyword>
<dbReference type="EMBL" id="JAIWYP010000001">
    <property type="protein sequence ID" value="KAH3893178.1"/>
    <property type="molecule type" value="Genomic_DNA"/>
</dbReference>
<organism evidence="2 3">
    <name type="scientific">Dreissena polymorpha</name>
    <name type="common">Zebra mussel</name>
    <name type="synonym">Mytilus polymorpha</name>
    <dbReference type="NCBI Taxonomy" id="45954"/>
    <lineage>
        <taxon>Eukaryota</taxon>
        <taxon>Metazoa</taxon>
        <taxon>Spiralia</taxon>
        <taxon>Lophotrochozoa</taxon>
        <taxon>Mollusca</taxon>
        <taxon>Bivalvia</taxon>
        <taxon>Autobranchia</taxon>
        <taxon>Heteroconchia</taxon>
        <taxon>Euheterodonta</taxon>
        <taxon>Imparidentia</taxon>
        <taxon>Neoheterodontei</taxon>
        <taxon>Myida</taxon>
        <taxon>Dreissenoidea</taxon>
        <taxon>Dreissenidae</taxon>
        <taxon>Dreissena</taxon>
    </lineage>
</organism>
<reference evidence="2" key="2">
    <citation type="submission" date="2020-11" db="EMBL/GenBank/DDBJ databases">
        <authorList>
            <person name="McCartney M.A."/>
            <person name="Auch B."/>
            <person name="Kono T."/>
            <person name="Mallez S."/>
            <person name="Becker A."/>
            <person name="Gohl D.M."/>
            <person name="Silverstein K.A.T."/>
            <person name="Koren S."/>
            <person name="Bechman K.B."/>
            <person name="Herman A."/>
            <person name="Abrahante J.E."/>
            <person name="Garbe J."/>
        </authorList>
    </citation>
    <scope>NUCLEOTIDE SEQUENCE</scope>
    <source>
        <strain evidence="2">Duluth1</strain>
        <tissue evidence="2">Whole animal</tissue>
    </source>
</reference>
<protein>
    <submittedName>
        <fullName evidence="2">Uncharacterized protein</fullName>
    </submittedName>
</protein>
<feature type="compositionally biased region" description="Polar residues" evidence="1">
    <location>
        <begin position="10"/>
        <end position="23"/>
    </location>
</feature>
<feature type="region of interest" description="Disordered" evidence="1">
    <location>
        <begin position="1"/>
        <end position="23"/>
    </location>
</feature>
<name>A0A9D4NB59_DREPO</name>
<gene>
    <name evidence="2" type="ORF">DPMN_017322</name>
</gene>
<dbReference type="AlphaFoldDB" id="A0A9D4NB59"/>
<reference evidence="2" key="1">
    <citation type="journal article" date="2019" name="bioRxiv">
        <title>The Genome of the Zebra Mussel, Dreissena polymorpha: A Resource for Invasive Species Research.</title>
        <authorList>
            <person name="McCartney M.A."/>
            <person name="Auch B."/>
            <person name="Kono T."/>
            <person name="Mallez S."/>
            <person name="Zhang Y."/>
            <person name="Obille A."/>
            <person name="Becker A."/>
            <person name="Abrahante J.E."/>
            <person name="Garbe J."/>
            <person name="Badalamenti J.P."/>
            <person name="Herman A."/>
            <person name="Mangelson H."/>
            <person name="Liachko I."/>
            <person name="Sullivan S."/>
            <person name="Sone E.D."/>
            <person name="Koren S."/>
            <person name="Silverstein K.A.T."/>
            <person name="Beckman K.B."/>
            <person name="Gohl D.M."/>
        </authorList>
    </citation>
    <scope>NUCLEOTIDE SEQUENCE</scope>
    <source>
        <strain evidence="2">Duluth1</strain>
        <tissue evidence="2">Whole animal</tissue>
    </source>
</reference>
<sequence length="69" mass="8270">MSTLARARLSRNSTSWPSRTPTEYRQTTEAGLVWVRHRERLLFNMLQNALDKSRHRCHQNESRMETLKE</sequence>
<accession>A0A9D4NB59</accession>
<evidence type="ECO:0000313" key="2">
    <source>
        <dbReference type="EMBL" id="KAH3893178.1"/>
    </source>
</evidence>